<protein>
    <recommendedName>
        <fullName evidence="2">EthD domain-containing protein</fullName>
    </recommendedName>
</protein>
<evidence type="ECO:0000313" key="1">
    <source>
        <dbReference type="EMBL" id="KAG5163753.1"/>
    </source>
</evidence>
<organism evidence="1">
    <name type="scientific">Psilocybe cubensis</name>
    <name type="common">Psychedelic mushroom</name>
    <name type="synonym">Stropharia cubensis</name>
    <dbReference type="NCBI Taxonomy" id="181762"/>
    <lineage>
        <taxon>Eukaryota</taxon>
        <taxon>Fungi</taxon>
        <taxon>Dikarya</taxon>
        <taxon>Basidiomycota</taxon>
        <taxon>Agaricomycotina</taxon>
        <taxon>Agaricomycetes</taxon>
        <taxon>Agaricomycetidae</taxon>
        <taxon>Agaricales</taxon>
        <taxon>Agaricineae</taxon>
        <taxon>Strophariaceae</taxon>
        <taxon>Psilocybe</taxon>
    </lineage>
</organism>
<proteinExistence type="predicted"/>
<reference evidence="1" key="1">
    <citation type="submission" date="2021-02" db="EMBL/GenBank/DDBJ databases">
        <title>Psilocybe cubensis genome.</title>
        <authorList>
            <person name="Mckernan K.J."/>
            <person name="Crawford S."/>
            <person name="Trippe A."/>
            <person name="Kane L.T."/>
            <person name="Mclaughlin S."/>
        </authorList>
    </citation>
    <scope>NUCLEOTIDE SEQUENCE [LARGE SCALE GENOMIC DNA]</scope>
    <source>
        <strain evidence="1">MGC-MH-2018</strain>
    </source>
</reference>
<accession>A0A8H7XQ74</accession>
<gene>
    <name evidence="1" type="ORF">JR316_011542</name>
</gene>
<sequence length="259" mass="29392">MPPAFLAVASQPSSQLSLNEFHDWYEEEHIPLRLNRLPSFLSGARYYAADHDVSPPADETRPGWLAMYEIDDTQTFSDESYTNLRLQRSEREKGVMNRLSVLTRKTGELLGVWGEDEGTQGIQTTGLKVGKPSEWIITHGISATVSGDEGVIDLDDKLKKWAVIVTQILKEDSNGWIRTRLVKVLEKGVTKMGINAELEKEEESINYFAVHEFLDQGAAMSEATKAVIRRTCNQHLELADWRIWKLLRAYPCIAQHNLH</sequence>
<dbReference type="AlphaFoldDB" id="A0A8H7XQ74"/>
<name>A0A8H7XQ74_PSICU</name>
<dbReference type="EMBL" id="JAFIQS010000014">
    <property type="protein sequence ID" value="KAG5163753.1"/>
    <property type="molecule type" value="Genomic_DNA"/>
</dbReference>
<dbReference type="SUPFAM" id="SSF54909">
    <property type="entry name" value="Dimeric alpha+beta barrel"/>
    <property type="match status" value="1"/>
</dbReference>
<comment type="caution">
    <text evidence="1">The sequence shown here is derived from an EMBL/GenBank/DDBJ whole genome shotgun (WGS) entry which is preliminary data.</text>
</comment>
<dbReference type="InterPro" id="IPR011008">
    <property type="entry name" value="Dimeric_a/b-barrel"/>
</dbReference>
<evidence type="ECO:0008006" key="2">
    <source>
        <dbReference type="Google" id="ProtNLM"/>
    </source>
</evidence>
<dbReference type="OrthoDB" id="2851338at2759"/>